<evidence type="ECO:0000256" key="2">
    <source>
        <dbReference type="ARBA" id="ARBA00009558"/>
    </source>
</evidence>
<dbReference type="Pfam" id="PF01129">
    <property type="entry name" value="ART"/>
    <property type="match status" value="1"/>
</dbReference>
<evidence type="ECO:0000256" key="11">
    <source>
        <dbReference type="RuleBase" id="RU361228"/>
    </source>
</evidence>
<dbReference type="AlphaFoldDB" id="A0AAV2LLJ4"/>
<reference evidence="13 14" key="1">
    <citation type="submission" date="2024-04" db="EMBL/GenBank/DDBJ databases">
        <authorList>
            <person name="Waldvogel A.-M."/>
            <person name="Schoenle A."/>
        </authorList>
    </citation>
    <scope>NUCLEOTIDE SEQUENCE [LARGE SCALE GENOMIC DNA]</scope>
</reference>
<accession>A0AAV2LLJ4</accession>
<evidence type="ECO:0000256" key="8">
    <source>
        <dbReference type="ARBA" id="ARBA00022857"/>
    </source>
</evidence>
<keyword evidence="12" id="KW-0732">Signal</keyword>
<evidence type="ECO:0000256" key="6">
    <source>
        <dbReference type="ARBA" id="ARBA00022679"/>
    </source>
</evidence>
<dbReference type="PANTHER" id="PTHR10339">
    <property type="entry name" value="ADP-RIBOSYLTRANSFERASE"/>
    <property type="match status" value="1"/>
</dbReference>
<evidence type="ECO:0000256" key="7">
    <source>
        <dbReference type="ARBA" id="ARBA00022695"/>
    </source>
</evidence>
<proteinExistence type="inferred from homology"/>
<dbReference type="Gene3D" id="3.90.176.10">
    <property type="entry name" value="Toxin ADP-ribosyltransferase, Chain A, domain 1"/>
    <property type="match status" value="1"/>
</dbReference>
<dbReference type="GO" id="GO:0016779">
    <property type="term" value="F:nucleotidyltransferase activity"/>
    <property type="evidence" value="ECO:0007669"/>
    <property type="project" value="UniProtKB-KW"/>
</dbReference>
<protein>
    <recommendedName>
        <fullName evidence="11">NAD(P)(+)--arginine ADP-ribosyltransferase</fullName>
        <ecNumber evidence="11">2.4.2.31</ecNumber>
    </recommendedName>
    <alternativeName>
        <fullName evidence="11">Mono(ADP-ribosyl)transferase</fullName>
    </alternativeName>
</protein>
<keyword evidence="6 11" id="KW-0808">Transferase</keyword>
<keyword evidence="11" id="KW-0520">NAD</keyword>
<comment type="similarity">
    <text evidence="2 11">Belongs to the Arg-specific ADP-ribosyltransferase family.</text>
</comment>
<feature type="signal peptide" evidence="12">
    <location>
        <begin position="1"/>
        <end position="38"/>
    </location>
</feature>
<dbReference type="GO" id="GO:0090729">
    <property type="term" value="F:toxin activity"/>
    <property type="evidence" value="ECO:0007669"/>
    <property type="project" value="UniProtKB-KW"/>
</dbReference>
<evidence type="ECO:0000256" key="10">
    <source>
        <dbReference type="ARBA" id="ARBA00047597"/>
    </source>
</evidence>
<dbReference type="GO" id="GO:0005576">
    <property type="term" value="C:extracellular region"/>
    <property type="evidence" value="ECO:0007669"/>
    <property type="project" value="UniProtKB-SubCell"/>
</dbReference>
<evidence type="ECO:0000256" key="4">
    <source>
        <dbReference type="ARBA" id="ARBA00022656"/>
    </source>
</evidence>
<evidence type="ECO:0000313" key="14">
    <source>
        <dbReference type="Proteomes" id="UP001497482"/>
    </source>
</evidence>
<keyword evidence="7" id="KW-0548">Nucleotidyltransferase</keyword>
<dbReference type="GO" id="GO:0003950">
    <property type="term" value="F:NAD+ poly-ADP-ribosyltransferase activity"/>
    <property type="evidence" value="ECO:0007669"/>
    <property type="project" value="TreeGrafter"/>
</dbReference>
<keyword evidence="3" id="KW-0964">Secreted</keyword>
<comment type="subcellular location">
    <subcellularLocation>
        <location evidence="1">Secreted</location>
    </subcellularLocation>
</comment>
<keyword evidence="9" id="KW-0843">Virulence</keyword>
<dbReference type="EMBL" id="OZ035825">
    <property type="protein sequence ID" value="CAL1600519.1"/>
    <property type="molecule type" value="Genomic_DNA"/>
</dbReference>
<gene>
    <name evidence="13" type="ORF">KC01_LOCUS28609</name>
</gene>
<dbReference type="Proteomes" id="UP001497482">
    <property type="component" value="Chromosome 3"/>
</dbReference>
<sequence length="393" mass="44214">MLFIQALRSLPLVMVTCGMRCLNSLMSLLLSQVPQCRCKPVHPLRQWQSRGQLRRQTLLSLHRSHLWAPSMLTYGGAVSCTAWSLAPQLGQTQLPALKLAFALHIELTTTLCAWRLAGSTEDTSRMFGVRVVTYHYGGAPGSTRLLRWVSSGHQLKEAPGTFEIAAVSLHKSTFLPSDACAYLSTGNKLRDINMQEVQYLILAVVCSLSLGSKIPLDMALDAVDDMYDGCSKDALNKFVLSDLLQEEMNQSIIFQKAWHQSQSACPKLIPGGLKQHTTALLTIASDDDSFRKTLNNAVFTDGANSTIYEEHFNYKSIHFLLMDSLRLLHTAEEFRVEDVRTVKEDEDLSYHLIVLKHSKLKSEHNCYVFSRSPDFNFHCFFLALLSPFFLFMS</sequence>
<comment type="catalytic activity">
    <reaction evidence="10 11">
        <text>L-arginyl-[protein] + NAD(+) = N(omega)-(ADP-D-ribosyl)-L-arginyl-[protein] + nicotinamide + H(+)</text>
        <dbReference type="Rhea" id="RHEA:19149"/>
        <dbReference type="Rhea" id="RHEA-COMP:10532"/>
        <dbReference type="Rhea" id="RHEA-COMP:15087"/>
        <dbReference type="ChEBI" id="CHEBI:15378"/>
        <dbReference type="ChEBI" id="CHEBI:17154"/>
        <dbReference type="ChEBI" id="CHEBI:29965"/>
        <dbReference type="ChEBI" id="CHEBI:57540"/>
        <dbReference type="ChEBI" id="CHEBI:142554"/>
        <dbReference type="EC" id="2.4.2.31"/>
    </reaction>
</comment>
<evidence type="ECO:0000313" key="13">
    <source>
        <dbReference type="EMBL" id="CAL1600519.1"/>
    </source>
</evidence>
<organism evidence="13 14">
    <name type="scientific">Knipowitschia caucasica</name>
    <name type="common">Caucasian dwarf goby</name>
    <name type="synonym">Pomatoschistus caucasicus</name>
    <dbReference type="NCBI Taxonomy" id="637954"/>
    <lineage>
        <taxon>Eukaryota</taxon>
        <taxon>Metazoa</taxon>
        <taxon>Chordata</taxon>
        <taxon>Craniata</taxon>
        <taxon>Vertebrata</taxon>
        <taxon>Euteleostomi</taxon>
        <taxon>Actinopterygii</taxon>
        <taxon>Neopterygii</taxon>
        <taxon>Teleostei</taxon>
        <taxon>Neoteleostei</taxon>
        <taxon>Acanthomorphata</taxon>
        <taxon>Gobiaria</taxon>
        <taxon>Gobiiformes</taxon>
        <taxon>Gobioidei</taxon>
        <taxon>Gobiidae</taxon>
        <taxon>Gobiinae</taxon>
        <taxon>Knipowitschia</taxon>
    </lineage>
</organism>
<evidence type="ECO:0000256" key="9">
    <source>
        <dbReference type="ARBA" id="ARBA00023026"/>
    </source>
</evidence>
<evidence type="ECO:0000256" key="3">
    <source>
        <dbReference type="ARBA" id="ARBA00022525"/>
    </source>
</evidence>
<evidence type="ECO:0000256" key="1">
    <source>
        <dbReference type="ARBA" id="ARBA00004613"/>
    </source>
</evidence>
<dbReference type="GO" id="GO:0106274">
    <property type="term" value="F:NAD+-protein-arginine ADP-ribosyltransferase activity"/>
    <property type="evidence" value="ECO:0007669"/>
    <property type="project" value="UniProtKB-EC"/>
</dbReference>
<dbReference type="PANTHER" id="PTHR10339:SF25">
    <property type="entry name" value="SECRETED EXOENZYME S"/>
    <property type="match status" value="1"/>
</dbReference>
<dbReference type="EC" id="2.4.2.31" evidence="11"/>
<dbReference type="InterPro" id="IPR050999">
    <property type="entry name" value="ADP-ribosyltransferase_ARG"/>
</dbReference>
<name>A0AAV2LLJ4_KNICA</name>
<keyword evidence="4" id="KW-0800">Toxin</keyword>
<feature type="chain" id="PRO_5043506097" description="NAD(P)(+)--arginine ADP-ribosyltransferase" evidence="12">
    <location>
        <begin position="39"/>
        <end position="393"/>
    </location>
</feature>
<keyword evidence="14" id="KW-1185">Reference proteome</keyword>
<dbReference type="SUPFAM" id="SSF56399">
    <property type="entry name" value="ADP-ribosylation"/>
    <property type="match status" value="1"/>
</dbReference>
<keyword evidence="5 11" id="KW-0328">Glycosyltransferase</keyword>
<evidence type="ECO:0000256" key="12">
    <source>
        <dbReference type="SAM" id="SignalP"/>
    </source>
</evidence>
<dbReference type="PRINTS" id="PR00970">
    <property type="entry name" value="RIBTRNSFRASE"/>
</dbReference>
<keyword evidence="8 11" id="KW-0521">NADP</keyword>
<dbReference type="InterPro" id="IPR000768">
    <property type="entry name" value="ART"/>
</dbReference>
<evidence type="ECO:0000256" key="5">
    <source>
        <dbReference type="ARBA" id="ARBA00022676"/>
    </source>
</evidence>